<dbReference type="SUPFAM" id="SSF56672">
    <property type="entry name" value="DNA/RNA polymerases"/>
    <property type="match status" value="1"/>
</dbReference>
<dbReference type="CDD" id="cd09076">
    <property type="entry name" value="L1-EN"/>
    <property type="match status" value="1"/>
</dbReference>
<evidence type="ECO:0008006" key="6">
    <source>
        <dbReference type="Google" id="ProtNLM"/>
    </source>
</evidence>
<proteinExistence type="predicted"/>
<dbReference type="CDD" id="cd01650">
    <property type="entry name" value="RT_nLTR_like"/>
    <property type="match status" value="1"/>
</dbReference>
<dbReference type="Pfam" id="PF00078">
    <property type="entry name" value="RVT_1"/>
    <property type="match status" value="1"/>
</dbReference>
<evidence type="ECO:0000259" key="3">
    <source>
        <dbReference type="PROSITE" id="PS50878"/>
    </source>
</evidence>
<protein>
    <recommendedName>
        <fullName evidence="6">Endonuclease-reverse transcriptase</fullName>
    </recommendedName>
</protein>
<dbReference type="InterPro" id="IPR000477">
    <property type="entry name" value="RT_dom"/>
</dbReference>
<evidence type="ECO:0000313" key="5">
    <source>
        <dbReference type="Proteomes" id="UP000823941"/>
    </source>
</evidence>
<name>A0ABQ7PZ03_PLUXY</name>
<evidence type="ECO:0000259" key="2">
    <source>
        <dbReference type="PROSITE" id="PS50157"/>
    </source>
</evidence>
<accession>A0ABQ7PZ03</accession>
<dbReference type="Proteomes" id="UP000823941">
    <property type="component" value="Chromosome 25"/>
</dbReference>
<dbReference type="Gene3D" id="3.60.10.10">
    <property type="entry name" value="Endonuclease/exonuclease/phosphatase"/>
    <property type="match status" value="1"/>
</dbReference>
<keyword evidence="1" id="KW-0862">Zinc</keyword>
<keyword evidence="5" id="KW-1185">Reference proteome</keyword>
<reference evidence="4 5" key="1">
    <citation type="submission" date="2021-06" db="EMBL/GenBank/DDBJ databases">
        <title>A haploid diamondback moth (Plutella xylostella L.) genome assembly resolves 31 chromosomes and identifies a diamide resistance mutation.</title>
        <authorList>
            <person name="Ward C.M."/>
            <person name="Perry K.D."/>
            <person name="Baker G."/>
            <person name="Powis K."/>
            <person name="Heckel D.G."/>
            <person name="Baxter S.W."/>
        </authorList>
    </citation>
    <scope>NUCLEOTIDE SEQUENCE [LARGE SCALE GENOMIC DNA]</scope>
    <source>
        <strain evidence="4 5">LV</strain>
        <tissue evidence="4">Single pupa</tissue>
    </source>
</reference>
<comment type="caution">
    <text evidence="4">The sequence shown here is derived from an EMBL/GenBank/DDBJ whole genome shotgun (WGS) entry which is preliminary data.</text>
</comment>
<dbReference type="InterPro" id="IPR043502">
    <property type="entry name" value="DNA/RNA_pol_sf"/>
</dbReference>
<keyword evidence="1" id="KW-0863">Zinc-finger</keyword>
<dbReference type="PROSITE" id="PS50157">
    <property type="entry name" value="ZINC_FINGER_C2H2_2"/>
    <property type="match status" value="1"/>
</dbReference>
<feature type="domain" description="Reverse transcriptase" evidence="3">
    <location>
        <begin position="525"/>
        <end position="820"/>
    </location>
</feature>
<dbReference type="Pfam" id="PF03372">
    <property type="entry name" value="Exo_endo_phos"/>
    <property type="match status" value="1"/>
</dbReference>
<gene>
    <name evidence="4" type="ORF">JYU34_019023</name>
</gene>
<dbReference type="PANTHER" id="PTHR47027">
    <property type="entry name" value="REVERSE TRANSCRIPTASE DOMAIN-CONTAINING PROTEIN"/>
    <property type="match status" value="1"/>
</dbReference>
<dbReference type="InterPro" id="IPR036691">
    <property type="entry name" value="Endo/exonu/phosph_ase_sf"/>
</dbReference>
<sequence>MTFAAWNVRTLLDRDTNLCPERKTAIVARELRRYNVDIAALSETHLAEEGQLTEHGGGYTFYWKGTAASEPRRSGVGFAIKNEIAKGLDECPVYISDRVISLRLHLDNDNCLNILSVYAPTLDKDDEDKEKFYEELSDAIAKIRPEEQLMLLGDFNARVGRDHEAWPKVLGRHGVGAMNSNGQLLLSICAQFELAITNTCFRLPAKYKTTWMHPRSKHWHLIDYAIVRHRDLSAVQITRVMRGAECWTDHRLVIVRTKLRLHRPRRSSKPARVRLNLENAKSQETRTAFGRALNSRLAIHLAEQDLNEEWKSLCSNLVESATETLGLKKRVHEDWFDENNKILVEAIEKHRKLLRSRDRRDTSTTFQEKIKSSSHNLRKITRDTKDRWWQEKARYIQMLADSKQLGVFYGELRSLIGTRYHGKVPIKSLDGTQRLTSNQDVLKRWAQHFQNLLNVDRSADLEHIRSLPNYATVAEMDEPPALSEVIDAITQQKNDKAVGIDNIPGELLKYGTEELHNHLWKLFVRMWNEEQVPGDFTVSQICALYKNKGDRSDCNSYRGISLLSTPGKIFARILLNRLVPVSEKILPESQFGFRPQRGTCEAIFCLRQLQEKSREQCQPLFLCFVDLEKAFDCVPREALWMLLGKLGCPDKFVRILRLLHDDMRCCVSTDGEQSDFFSVTCGVKQGCVLAPTLFALYFAAVVNESLSVSTAGVQIRFRTDGNLYNLARLKARTKVSCDTIREIMYADDLCFVSDSVEGLQEWITNFDESCRRYGLKISVGKTEVMAMDTEEGTVNSTLDIKLGENSLKQVYKFKYLGSTVSAKYDLDPEVNSRIGAAAAAFGKLQAKVFRSHDIRLSTKIAVYMAIVLPNLLYSAETWCPYRKHIRALDKFHLRSLRNILNVKWSDRVRNTEILRRCNVGGIEAYLMRRQLRWCGHVRRMPEERMAKRIFYCELQKGKRKQGGQYLRFKDVQKRHMKSCEIDHSTWEEQAEDRAVWRHTVNTNIFEFEAKRRAALDAKRDELRSRPPAAIQYHYSNGILTCSQCNRTFTAKIGYISHMRAHDRRPPQP</sequence>
<organism evidence="4 5">
    <name type="scientific">Plutella xylostella</name>
    <name type="common">Diamondback moth</name>
    <name type="synonym">Plutella maculipennis</name>
    <dbReference type="NCBI Taxonomy" id="51655"/>
    <lineage>
        <taxon>Eukaryota</taxon>
        <taxon>Metazoa</taxon>
        <taxon>Ecdysozoa</taxon>
        <taxon>Arthropoda</taxon>
        <taxon>Hexapoda</taxon>
        <taxon>Insecta</taxon>
        <taxon>Pterygota</taxon>
        <taxon>Neoptera</taxon>
        <taxon>Endopterygota</taxon>
        <taxon>Lepidoptera</taxon>
        <taxon>Glossata</taxon>
        <taxon>Ditrysia</taxon>
        <taxon>Yponomeutoidea</taxon>
        <taxon>Plutellidae</taxon>
        <taxon>Plutella</taxon>
    </lineage>
</organism>
<evidence type="ECO:0000313" key="4">
    <source>
        <dbReference type="EMBL" id="KAG7298212.1"/>
    </source>
</evidence>
<dbReference type="EMBL" id="JAHIBW010000025">
    <property type="protein sequence ID" value="KAG7298212.1"/>
    <property type="molecule type" value="Genomic_DNA"/>
</dbReference>
<feature type="domain" description="C2H2-type" evidence="2">
    <location>
        <begin position="1039"/>
        <end position="1066"/>
    </location>
</feature>
<keyword evidence="1" id="KW-0479">Metal-binding</keyword>
<dbReference type="InterPro" id="IPR005135">
    <property type="entry name" value="Endo/exonuclease/phosphatase"/>
</dbReference>
<dbReference type="PROSITE" id="PS50878">
    <property type="entry name" value="RT_POL"/>
    <property type="match status" value="1"/>
</dbReference>
<dbReference type="InterPro" id="IPR013087">
    <property type="entry name" value="Znf_C2H2_type"/>
</dbReference>
<dbReference type="SMART" id="SM00355">
    <property type="entry name" value="ZnF_C2H2"/>
    <property type="match status" value="1"/>
</dbReference>
<dbReference type="PANTHER" id="PTHR47027:SF20">
    <property type="entry name" value="REVERSE TRANSCRIPTASE-LIKE PROTEIN WITH RNA-DIRECTED DNA POLYMERASE DOMAIN"/>
    <property type="match status" value="1"/>
</dbReference>
<evidence type="ECO:0000256" key="1">
    <source>
        <dbReference type="PROSITE-ProRule" id="PRU00042"/>
    </source>
</evidence>
<dbReference type="PROSITE" id="PS00028">
    <property type="entry name" value="ZINC_FINGER_C2H2_1"/>
    <property type="match status" value="1"/>
</dbReference>
<dbReference type="SUPFAM" id="SSF56219">
    <property type="entry name" value="DNase I-like"/>
    <property type="match status" value="1"/>
</dbReference>